<evidence type="ECO:0000313" key="3">
    <source>
        <dbReference type="EMBL" id="SNS08904.1"/>
    </source>
</evidence>
<dbReference type="AlphaFoldDB" id="A0A239BPD6"/>
<accession>A0A239BPD6</accession>
<protein>
    <submittedName>
        <fullName evidence="3">Surface antigen variable number repeat-containing protein</fullName>
    </submittedName>
</protein>
<dbReference type="RefSeq" id="WP_245812664.1">
    <property type="nucleotide sequence ID" value="NZ_FZOK01000003.1"/>
</dbReference>
<keyword evidence="1" id="KW-0732">Signal</keyword>
<evidence type="ECO:0000256" key="1">
    <source>
        <dbReference type="SAM" id="SignalP"/>
    </source>
</evidence>
<dbReference type="Gene3D" id="2.40.160.50">
    <property type="entry name" value="membrane protein fhac: a member of the omp85/tpsb transporter family"/>
    <property type="match status" value="1"/>
</dbReference>
<organism evidence="3 4">
    <name type="scientific">Belliella buryatensis</name>
    <dbReference type="NCBI Taxonomy" id="1500549"/>
    <lineage>
        <taxon>Bacteria</taxon>
        <taxon>Pseudomonadati</taxon>
        <taxon>Bacteroidota</taxon>
        <taxon>Cytophagia</taxon>
        <taxon>Cytophagales</taxon>
        <taxon>Cyclobacteriaceae</taxon>
        <taxon>Belliella</taxon>
    </lineage>
</organism>
<dbReference type="InterPro" id="IPR010827">
    <property type="entry name" value="BamA/TamA_POTRA"/>
</dbReference>
<evidence type="ECO:0000259" key="2">
    <source>
        <dbReference type="Pfam" id="PF07244"/>
    </source>
</evidence>
<dbReference type="Gene3D" id="3.10.20.310">
    <property type="entry name" value="membrane protein fhac"/>
    <property type="match status" value="1"/>
</dbReference>
<name>A0A239BPD6_9BACT</name>
<reference evidence="4" key="1">
    <citation type="submission" date="2017-06" db="EMBL/GenBank/DDBJ databases">
        <authorList>
            <person name="Varghese N."/>
            <person name="Submissions S."/>
        </authorList>
    </citation>
    <scope>NUCLEOTIDE SEQUENCE [LARGE SCALE GENOMIC DNA]</scope>
    <source>
        <strain evidence="4">5C</strain>
    </source>
</reference>
<feature type="domain" description="POTRA" evidence="2">
    <location>
        <begin position="177"/>
        <end position="222"/>
    </location>
</feature>
<dbReference type="Proteomes" id="UP000198480">
    <property type="component" value="Unassembled WGS sequence"/>
</dbReference>
<dbReference type="PROSITE" id="PS51257">
    <property type="entry name" value="PROKAR_LIPOPROTEIN"/>
    <property type="match status" value="1"/>
</dbReference>
<dbReference type="GO" id="GO:0019867">
    <property type="term" value="C:outer membrane"/>
    <property type="evidence" value="ECO:0007669"/>
    <property type="project" value="InterPro"/>
</dbReference>
<feature type="chain" id="PRO_5013031695" evidence="1">
    <location>
        <begin position="24"/>
        <end position="577"/>
    </location>
</feature>
<dbReference type="Pfam" id="PF07244">
    <property type="entry name" value="POTRA"/>
    <property type="match status" value="1"/>
</dbReference>
<sequence>MTKYQSFILIFASLFFACFQSLGQDKNSILSYKLTGEISKSAIQISKDSLSREGQLNSLLAELYNEGYLGATIYERKYSNDTLYVSFGTGAKFNWIILDRGNVDPVLLLKAGFDQRRFQNKPFQYKEVATLFEQLIAQAENEGFPFASVKLDSLERVENDFSGVLMMDLGPKITFDTLKISGNSKTNRLYLARFLQILPGEPFSQKKIEQAVKQIKNLPYLRWSGEPEISFQNEEATLYLPINDRKINTLDGIIGFLPNEFEESRLLVTGQFDLGLFNVGGKGRNYQLNWQRLSQYSQNLRVSAIEPMVLGSMIDVGASFFLLKEDTTFLNRDFRLDFGYRFKSDNYLKFFGRRQAGDLLATSGFREIETLPPTADFRFNNYGIQYQLFKLDDIFLPRRGYFGEMEFAIGNKVILENTGLPPVIYEGVELRTIQYYIRGELMKHIYFNSNWGLMGKMSAGMMENKNLLVNDLYRLGGLRSIRGFNENFFFANNYVYINIEPRFYFDTYSYFMIFVDGGRLENRVQGLNTDYPYAAGLGFSLETGSGIFNFIYAMGGANGQDFALNLSKIHFGYTGRF</sequence>
<gene>
    <name evidence="3" type="ORF">SAMN06295967_10398</name>
</gene>
<proteinExistence type="predicted"/>
<feature type="signal peptide" evidence="1">
    <location>
        <begin position="1"/>
        <end position="23"/>
    </location>
</feature>
<keyword evidence="4" id="KW-1185">Reference proteome</keyword>
<evidence type="ECO:0000313" key="4">
    <source>
        <dbReference type="Proteomes" id="UP000198480"/>
    </source>
</evidence>
<dbReference type="EMBL" id="FZOK01000003">
    <property type="protein sequence ID" value="SNS08904.1"/>
    <property type="molecule type" value="Genomic_DNA"/>
</dbReference>